<dbReference type="STRING" id="36818.BGK67_01455"/>
<sequence length="283" mass="30162">MTVDIRLTTPARLTEVLALDIDAVSIGQEGCHHKLPDTDTLRHALDRIRTAGLRAGLVLPTAWQRHATTLADTALTVAKDGPLACTVNDLGTLAHLAAQAPAGCELALGLALRPGRAHDAAEQPRRPDEPTVYDEAFLTEYAAFGVRVLEADPAAVVHAPAGWRVRRLADVTPVAWARACPTARHHQLTPPHCATACDTPVRLTATHRWQLGHGHREPVPVADRPHQPHLTVYGNTAYAQAATPADPADPAASAEVIVDARFHTPQQLAAHAAVLRPALAAHP</sequence>
<evidence type="ECO:0000313" key="1">
    <source>
        <dbReference type="EMBL" id="OEJ30207.1"/>
    </source>
</evidence>
<dbReference type="EMBL" id="MEHK01000001">
    <property type="protein sequence ID" value="OEJ30207.1"/>
    <property type="molecule type" value="Genomic_DNA"/>
</dbReference>
<evidence type="ECO:0000313" key="2">
    <source>
        <dbReference type="Proteomes" id="UP000095705"/>
    </source>
</evidence>
<protein>
    <submittedName>
        <fullName evidence="1">Uncharacterized protein</fullName>
    </submittedName>
</protein>
<comment type="caution">
    <text evidence="1">The sequence shown here is derived from an EMBL/GenBank/DDBJ whole genome shotgun (WGS) entry which is preliminary data.</text>
</comment>
<reference evidence="1 2" key="1">
    <citation type="submission" date="2016-08" db="EMBL/GenBank/DDBJ databases">
        <title>The complete genome of Streptomyces subrutilus 10-1-1.</title>
        <authorList>
            <person name="Chen X."/>
        </authorList>
    </citation>
    <scope>NUCLEOTIDE SEQUENCE [LARGE SCALE GENOMIC DNA]</scope>
    <source>
        <strain evidence="1 2">10-1-1</strain>
    </source>
</reference>
<keyword evidence="2" id="KW-1185">Reference proteome</keyword>
<gene>
    <name evidence="1" type="ORF">BGK67_01455</name>
</gene>
<proteinExistence type="predicted"/>
<name>A0A1E5PKZ0_9ACTN</name>
<dbReference type="AlphaFoldDB" id="A0A1E5PKZ0"/>
<dbReference type="Proteomes" id="UP000095705">
    <property type="component" value="Unassembled WGS sequence"/>
</dbReference>
<accession>A0A1E5PKZ0</accession>
<dbReference type="OrthoDB" id="8523349at2"/>
<dbReference type="RefSeq" id="WP_069918352.1">
    <property type="nucleotide sequence ID" value="NZ_MEHK01000001.1"/>
</dbReference>
<organism evidence="1 2">
    <name type="scientific">Streptomyces subrutilus</name>
    <dbReference type="NCBI Taxonomy" id="36818"/>
    <lineage>
        <taxon>Bacteria</taxon>
        <taxon>Bacillati</taxon>
        <taxon>Actinomycetota</taxon>
        <taxon>Actinomycetes</taxon>
        <taxon>Kitasatosporales</taxon>
        <taxon>Streptomycetaceae</taxon>
        <taxon>Streptomyces</taxon>
    </lineage>
</organism>